<evidence type="ECO:0000256" key="1">
    <source>
        <dbReference type="SAM" id="MobiDB-lite"/>
    </source>
</evidence>
<comment type="caution">
    <text evidence="2">The sequence shown here is derived from an EMBL/GenBank/DDBJ whole genome shotgun (WGS) entry which is preliminary data.</text>
</comment>
<name>A0AA39WE43_9PEZI</name>
<sequence>MLVLTRMAKGSTSAQSISGGHCQRTRPGQDFPRAKLPSTTKPDSPKPFRNNYKLKPGSKTTEKRQKDTNADGSPALFDGNEEIAAAAALVAETSDSLVGKEANQPGIQPFPPNVIKALVRFANPKATLNDDVRIESGVAAMTLACDVLKSLDSSIIPSVHA</sequence>
<accession>A0AA39WE43</accession>
<gene>
    <name evidence="2" type="ORF">B0T14DRAFT_499130</name>
</gene>
<dbReference type="EMBL" id="JAULSU010000006">
    <property type="protein sequence ID" value="KAK0613698.1"/>
    <property type="molecule type" value="Genomic_DNA"/>
</dbReference>
<evidence type="ECO:0000313" key="2">
    <source>
        <dbReference type="EMBL" id="KAK0613698.1"/>
    </source>
</evidence>
<proteinExistence type="predicted"/>
<reference evidence="2" key="1">
    <citation type="submission" date="2023-06" db="EMBL/GenBank/DDBJ databases">
        <title>Genome-scale phylogeny and comparative genomics of the fungal order Sordariales.</title>
        <authorList>
            <consortium name="Lawrence Berkeley National Laboratory"/>
            <person name="Hensen N."/>
            <person name="Bonometti L."/>
            <person name="Westerberg I."/>
            <person name="Brannstrom I.O."/>
            <person name="Guillou S."/>
            <person name="Cros-Aarteil S."/>
            <person name="Calhoun S."/>
            <person name="Haridas S."/>
            <person name="Kuo A."/>
            <person name="Mondo S."/>
            <person name="Pangilinan J."/>
            <person name="Riley R."/>
            <person name="Labutti K."/>
            <person name="Andreopoulos B."/>
            <person name="Lipzen A."/>
            <person name="Chen C."/>
            <person name="Yanf M."/>
            <person name="Daum C."/>
            <person name="Ng V."/>
            <person name="Clum A."/>
            <person name="Steindorff A."/>
            <person name="Ohm R."/>
            <person name="Martin F."/>
            <person name="Silar P."/>
            <person name="Natvig D."/>
            <person name="Lalanne C."/>
            <person name="Gautier V."/>
            <person name="Ament-Velasquez S.L."/>
            <person name="Kruys A."/>
            <person name="Hutchinson M.I."/>
            <person name="Powell A.J."/>
            <person name="Barry K."/>
            <person name="Miller A.N."/>
            <person name="Grigoriev I.V."/>
            <person name="Debuchy R."/>
            <person name="Gladieux P."/>
            <person name="Thoren M.H."/>
            <person name="Johannesson H."/>
        </authorList>
    </citation>
    <scope>NUCLEOTIDE SEQUENCE</scope>
    <source>
        <strain evidence="2">CBS 606.72</strain>
    </source>
</reference>
<keyword evidence="3" id="KW-1185">Reference proteome</keyword>
<feature type="region of interest" description="Disordered" evidence="1">
    <location>
        <begin position="1"/>
        <end position="77"/>
    </location>
</feature>
<protein>
    <submittedName>
        <fullName evidence="2">Uncharacterized protein</fullName>
    </submittedName>
</protein>
<organism evidence="2 3">
    <name type="scientific">Immersiella caudata</name>
    <dbReference type="NCBI Taxonomy" id="314043"/>
    <lineage>
        <taxon>Eukaryota</taxon>
        <taxon>Fungi</taxon>
        <taxon>Dikarya</taxon>
        <taxon>Ascomycota</taxon>
        <taxon>Pezizomycotina</taxon>
        <taxon>Sordariomycetes</taxon>
        <taxon>Sordariomycetidae</taxon>
        <taxon>Sordariales</taxon>
        <taxon>Lasiosphaeriaceae</taxon>
        <taxon>Immersiella</taxon>
    </lineage>
</organism>
<evidence type="ECO:0000313" key="3">
    <source>
        <dbReference type="Proteomes" id="UP001175000"/>
    </source>
</evidence>
<dbReference type="Proteomes" id="UP001175000">
    <property type="component" value="Unassembled WGS sequence"/>
</dbReference>
<dbReference type="AlphaFoldDB" id="A0AA39WE43"/>
<feature type="compositionally biased region" description="Basic and acidic residues" evidence="1">
    <location>
        <begin position="60"/>
        <end position="69"/>
    </location>
</feature>